<evidence type="ECO:0000313" key="3">
    <source>
        <dbReference type="Proteomes" id="UP000565745"/>
    </source>
</evidence>
<comment type="caution">
    <text evidence="2">The sequence shown here is derived from an EMBL/GenBank/DDBJ whole genome shotgun (WGS) entry which is preliminary data.</text>
</comment>
<dbReference type="AlphaFoldDB" id="A0A7W6M7E6"/>
<evidence type="ECO:0000313" key="2">
    <source>
        <dbReference type="EMBL" id="MBB4173801.1"/>
    </source>
</evidence>
<dbReference type="EMBL" id="JACIFU010000002">
    <property type="protein sequence ID" value="MBB4173801.1"/>
    <property type="molecule type" value="Genomic_DNA"/>
</dbReference>
<dbReference type="OrthoDB" id="7801784at2"/>
<accession>A0A7W6M7E6</accession>
<keyword evidence="3" id="KW-1185">Reference proteome</keyword>
<feature type="coiled-coil region" evidence="1">
    <location>
        <begin position="987"/>
        <end position="1041"/>
    </location>
</feature>
<dbReference type="RefSeq" id="WP_025057377.1">
    <property type="nucleotide sequence ID" value="NZ_JACIFU010000002.1"/>
</dbReference>
<evidence type="ECO:0000256" key="1">
    <source>
        <dbReference type="SAM" id="Coils"/>
    </source>
</evidence>
<protein>
    <submittedName>
        <fullName evidence="2">Uncharacterized protein</fullName>
    </submittedName>
</protein>
<gene>
    <name evidence="2" type="ORF">GGR93_001574</name>
</gene>
<sequence length="1195" mass="131640">MPKNFADLNETQQKFLKKYLRGFSIKGSDREKNKTFNADFDAAVTPLYKQINRIEKTIGEIAETDERFSEEVNLNRLDTHREALKTRLNDSAKMLKKREIPDFADIGDALQTFEDVLEQRRQQGTDRQDAAALLQSEKEAHAEEVLLALQENGVLTARMFKDARAIKSLPEDVRIRETAMSVYETTLASAKTDIGALIAAQVEDTSIELAAFQSACSARKETFDRDAAAQIAVVEGIINKPAPSLEEIQSLLADNYSGLDTVQTEAARMAAIAAEHDKVTAALAAQTDKLDVLTEKMRAASPAEQKKLRGEKAALTAHINQIGMRAAQLAAFTAEQPERERFLLIAGSEAEEAARRADALENGSDQAWLDVKLAHLLEGATFADREDYDAPSELFSADEMTQKIAATRVVLSAAAARDVIIPRLTEDEPRMKELSGEELATLEKMLNAAQEFSDAGRTDLAFALHEEVLALRREFTAARNMLKLPPAAPPPPSPAQKLLDQIKIIIGDLGDLWGQGCEAAQDLIAEGNALIAAVKTSDEAHAFTDDPGLHEDQVKSLRDRMEALDPPPAESAELTRAKEIATSNAEIIDGWLDKLIKTEKISDKDIIEVPGQTYSKSERKRLVHPDEILTVRNGAGEIEKHRMVMTRKGKGGEDSAKHSSSAGKVTPMEVLQGLHTRSETLRMMIASGTPGSEEAIKDYSNATKDLIEDVQKNGLRIYPAIKEILKACDKVLTKGSMAEFLPENVGDVKNRYQAFKDSYLDKKPTDAEIDAIALKAEIDALEELADKTVKPAYHAQRTVYGKIIKDLKGAKDKSADAIAVGKMMEKVLKSEVGELFAGSSDGADDETSKKLVQARERFVAVKKFYTSNAKILSSREMSGPWLTRTETAYKKLSSKVGTNITEAAEEFQTIKDEMRAFFDQMSDLESASGPDQATKLIELCNMLHLSAKTASDDHEARRLYLVKSAELKAEISAQKKLVGKKGKNAIAQQLAADLDALKSRRKATKSKTEADEDYGSAMTEFEEIERELSAISEKIETTQKGGRVKASKMKINDKIPVLEQFLSRLKDTAETLADKEMRPRMSDEQTADFEPRIAIVDTSLGRISALPDLVALKKLATDIDADNASDTPSKTSRVAWRESALTEIRKLRTALDMDPAVKIYARNPFDMGTDMSLVRTALHQVEVATLACVDPKEKE</sequence>
<proteinExistence type="predicted"/>
<reference evidence="2 3" key="1">
    <citation type="submission" date="2020-08" db="EMBL/GenBank/DDBJ databases">
        <title>Genomic Encyclopedia of Type Strains, Phase IV (KMG-IV): sequencing the most valuable type-strain genomes for metagenomic binning, comparative biology and taxonomic classification.</title>
        <authorList>
            <person name="Goeker M."/>
        </authorList>
    </citation>
    <scope>NUCLEOTIDE SEQUENCE [LARGE SCALE GENOMIC DNA]</scope>
    <source>
        <strain evidence="2 3">DSM 101015</strain>
    </source>
</reference>
<dbReference type="Proteomes" id="UP000565745">
    <property type="component" value="Unassembled WGS sequence"/>
</dbReference>
<organism evidence="2 3">
    <name type="scientific">Sulfitobacter noctilucicola</name>
    <dbReference type="NCBI Taxonomy" id="1342301"/>
    <lineage>
        <taxon>Bacteria</taxon>
        <taxon>Pseudomonadati</taxon>
        <taxon>Pseudomonadota</taxon>
        <taxon>Alphaproteobacteria</taxon>
        <taxon>Rhodobacterales</taxon>
        <taxon>Roseobacteraceae</taxon>
        <taxon>Sulfitobacter</taxon>
    </lineage>
</organism>
<name>A0A7W6M7E6_9RHOB</name>
<keyword evidence="1" id="KW-0175">Coiled coil</keyword>